<proteinExistence type="predicted"/>
<evidence type="ECO:0000256" key="2">
    <source>
        <dbReference type="SAM" id="Phobius"/>
    </source>
</evidence>
<dbReference type="EMBL" id="CP001823">
    <property type="protein sequence ID" value="ACZ39358.1"/>
    <property type="molecule type" value="Genomic_DNA"/>
</dbReference>
<keyword evidence="2" id="KW-1133">Transmembrane helix</keyword>
<dbReference type="RefSeq" id="WP_012872404.1">
    <property type="nucleotide sequence ID" value="NC_013523.1"/>
</dbReference>
<sequence>MGDRLTAFRAYAERVRGRVVALIVLAIGLYFVVAFGEQAWRARALQAEIAGRREALAAMQARHDELAWQLVRYRSDYESYVERIARRDLNLSRPGETVILLRLRPAPEPTPTPTPEPGERTASDPAWRAWLDLFGLP</sequence>
<dbReference type="InParanoid" id="D1C541"/>
<dbReference type="STRING" id="479434.Sthe_1926"/>
<evidence type="ECO:0000313" key="4">
    <source>
        <dbReference type="Proteomes" id="UP000002027"/>
    </source>
</evidence>
<protein>
    <submittedName>
        <fullName evidence="3">Septum formation initiator</fullName>
    </submittedName>
</protein>
<keyword evidence="4" id="KW-1185">Reference proteome</keyword>
<feature type="transmembrane region" description="Helical" evidence="2">
    <location>
        <begin position="15"/>
        <end position="36"/>
    </location>
</feature>
<name>D1C541_SPHTD</name>
<dbReference type="HOGENOM" id="CLU_1926598_0_0_0"/>
<dbReference type="Proteomes" id="UP000002027">
    <property type="component" value="Chromosome 1"/>
</dbReference>
<feature type="region of interest" description="Disordered" evidence="1">
    <location>
        <begin position="104"/>
        <end position="124"/>
    </location>
</feature>
<evidence type="ECO:0000256" key="1">
    <source>
        <dbReference type="SAM" id="MobiDB-lite"/>
    </source>
</evidence>
<organism evidence="3 4">
    <name type="scientific">Sphaerobacter thermophilus (strain ATCC 49802 / DSM 20745 / KCCM 41009 / NCIMB 13125 / S 6022)</name>
    <dbReference type="NCBI Taxonomy" id="479434"/>
    <lineage>
        <taxon>Bacteria</taxon>
        <taxon>Pseudomonadati</taxon>
        <taxon>Thermomicrobiota</taxon>
        <taxon>Thermomicrobia</taxon>
        <taxon>Sphaerobacterales</taxon>
        <taxon>Sphaerobacterineae</taxon>
        <taxon>Sphaerobacteraceae</taxon>
        <taxon>Sphaerobacter</taxon>
    </lineage>
</organism>
<keyword evidence="2" id="KW-0472">Membrane</keyword>
<dbReference type="eggNOG" id="COG2919">
    <property type="taxonomic scope" value="Bacteria"/>
</dbReference>
<accession>D1C541</accession>
<dbReference type="Pfam" id="PF04977">
    <property type="entry name" value="DivIC"/>
    <property type="match status" value="1"/>
</dbReference>
<keyword evidence="2" id="KW-0812">Transmembrane</keyword>
<evidence type="ECO:0000313" key="3">
    <source>
        <dbReference type="EMBL" id="ACZ39358.1"/>
    </source>
</evidence>
<gene>
    <name evidence="3" type="ordered locus">Sthe_1926</name>
</gene>
<reference evidence="3 4" key="2">
    <citation type="journal article" date="2010" name="Stand. Genomic Sci.">
        <title>Complete genome sequence of Desulfohalobium retbaense type strain (HR(100)).</title>
        <authorList>
            <person name="Spring S."/>
            <person name="Nolan M."/>
            <person name="Lapidus A."/>
            <person name="Glavina Del Rio T."/>
            <person name="Copeland A."/>
            <person name="Tice H."/>
            <person name="Cheng J.F."/>
            <person name="Lucas S."/>
            <person name="Land M."/>
            <person name="Chen F."/>
            <person name="Bruce D."/>
            <person name="Goodwin L."/>
            <person name="Pitluck S."/>
            <person name="Ivanova N."/>
            <person name="Mavromatis K."/>
            <person name="Mikhailova N."/>
            <person name="Pati A."/>
            <person name="Chen A."/>
            <person name="Palaniappan K."/>
            <person name="Hauser L."/>
            <person name="Chang Y.J."/>
            <person name="Jeffries C.D."/>
            <person name="Munk C."/>
            <person name="Kiss H."/>
            <person name="Chain P."/>
            <person name="Han C."/>
            <person name="Brettin T."/>
            <person name="Detter J.C."/>
            <person name="Schuler E."/>
            <person name="Goker M."/>
            <person name="Rohde M."/>
            <person name="Bristow J."/>
            <person name="Eisen J.A."/>
            <person name="Markowitz V."/>
            <person name="Hugenholtz P."/>
            <person name="Kyrpides N.C."/>
            <person name="Klenk H.P."/>
        </authorList>
    </citation>
    <scope>NUCLEOTIDE SEQUENCE [LARGE SCALE GENOMIC DNA]</scope>
    <source>
        <strain evidence="4">ATCC 49802 / DSM 20745 / S 6022</strain>
    </source>
</reference>
<dbReference type="KEGG" id="sti:Sthe_1926"/>
<dbReference type="InterPro" id="IPR007060">
    <property type="entry name" value="FtsL/DivIC"/>
</dbReference>
<feature type="compositionally biased region" description="Pro residues" evidence="1">
    <location>
        <begin position="106"/>
        <end position="116"/>
    </location>
</feature>
<reference evidence="4" key="1">
    <citation type="submission" date="2009-11" db="EMBL/GenBank/DDBJ databases">
        <title>The complete chromosome 1 of Sphaerobacter thermophilus DSM 20745.</title>
        <authorList>
            <person name="Lucas S."/>
            <person name="Copeland A."/>
            <person name="Lapidus A."/>
            <person name="Glavina del Rio T."/>
            <person name="Dalin E."/>
            <person name="Tice H."/>
            <person name="Bruce D."/>
            <person name="Goodwin L."/>
            <person name="Pitluck S."/>
            <person name="Kyrpides N."/>
            <person name="Mavromatis K."/>
            <person name="Ivanova N."/>
            <person name="Mikhailova N."/>
            <person name="LaButti K.M."/>
            <person name="Clum A."/>
            <person name="Sun H.I."/>
            <person name="Brettin T."/>
            <person name="Detter J.C."/>
            <person name="Han C."/>
            <person name="Larimer F."/>
            <person name="Land M."/>
            <person name="Hauser L."/>
            <person name="Markowitz V."/>
            <person name="Cheng J.F."/>
            <person name="Hugenholtz P."/>
            <person name="Woyke T."/>
            <person name="Wu D."/>
            <person name="Steenblock K."/>
            <person name="Schneider S."/>
            <person name="Pukall R."/>
            <person name="Goeker M."/>
            <person name="Klenk H.P."/>
            <person name="Eisen J.A."/>
        </authorList>
    </citation>
    <scope>NUCLEOTIDE SEQUENCE [LARGE SCALE GENOMIC DNA]</scope>
    <source>
        <strain evidence="4">ATCC 49802 / DSM 20745 / S 6022</strain>
    </source>
</reference>
<dbReference type="AlphaFoldDB" id="D1C541"/>